<evidence type="ECO:0000313" key="3">
    <source>
        <dbReference type="Proteomes" id="UP001437256"/>
    </source>
</evidence>
<organism evidence="2 3">
    <name type="scientific">Marasmius tenuissimus</name>
    <dbReference type="NCBI Taxonomy" id="585030"/>
    <lineage>
        <taxon>Eukaryota</taxon>
        <taxon>Fungi</taxon>
        <taxon>Dikarya</taxon>
        <taxon>Basidiomycota</taxon>
        <taxon>Agaricomycotina</taxon>
        <taxon>Agaricomycetes</taxon>
        <taxon>Agaricomycetidae</taxon>
        <taxon>Agaricales</taxon>
        <taxon>Marasmiineae</taxon>
        <taxon>Marasmiaceae</taxon>
        <taxon>Marasmius</taxon>
    </lineage>
</organism>
<dbReference type="Proteomes" id="UP001437256">
    <property type="component" value="Unassembled WGS sequence"/>
</dbReference>
<sequence>MEVPSADPAHAAQLTQPTDTAKLQQSDFDAIPPSASTDEPSARLEESMAVDDVSSENSEEESETEDLDEDGFPMIEDPSENILEDFEEALSGDLDFQGTFAFSKTYDDAPNPALCLEGLGTVGLPLSERDAKLVIENSIQAPFGKGERTVVDTEVRDTWEIDGSKVHFQEARWKSFMDRVVQEVCQGLGVNVQASQPRHELYKLLIYETGSHFLPHVDTEKTNGMFASIIVVLPSRFTGGDAHVSHGKLKNVFNSSNPSLTKTTVLSWYTDVMHEIKPITSGYRLALSYNLFHTTNSIRPSLSSIADGIGPLRHVLLSWKQQESSPDKIIYMLDYKYSRASLSASALKGQDAHIVAALDSLSKELGFSLGLAHIEHRQTGSATNEGGGSYYYGRRGRYGCAYDEYDDDEDDDVEMEEIHDRSTSIENLVDLDGKLISRNVTFDDETETIPANFDEYFEDEGWDDQQYEGYQGNYGGDVNRFYRRSALVIWPGWTRLGNEEGNRRTVYALQRLRTLDGPEPTNEEMDLFNYVCRSTAYRRDSRTLQTLCQVARQWKRVDLWLNIASTIRGGQLATMLPVEEVAGAVTQFGHSKISKELRDIVLSDQSVMSRLKYLAGLEEWAKIQGGDPSQNLLLLFVNDMRIFTFDNLPLVDTSQLSFLTDEAMKHGGVQRLKKRPLRKEPVKIDVIQSYATYLHKEMKRLAPNAADQSLLREMITEMLTSLLKLLDLFQVKTVTSPAYYSYHQAAKGAATLKGDPAIAMKFIAQSLESGNVPIAIAALKRMTDMTGQTQDIARARAITVLLPLIQLLSKDPRTKPFLPQLQVPLAGISEVAIPLVLQSIEAKGGAFTQDTICTLLDSLVICGKPQVLTSVILPKIHRLKWDETSWKLCMEQLYSRRKAFTTIPGAESLVKTAVGEMAKLYAQKVSLPAAQQTSGYSYYGTRNTQATSILAILDTCDKLGGLSALAVVLKRILAPKMTAEYLRNALVPLLPGLCQLAQREGKAVSSEPFASTIRTIMNNWVKVILGTKPSEAAAQPLLAKLQKFTCQQHNCVQVRKFLTTPNAEHSMKLDRIGAPARKHVEKELQTHAYGAATFELIRTTPQGLTIKKHDALFQPARWRAIQQEGVKLLKEIGQEGVIKAIWGDGYTTFIHKMNGIPTSTQTANQNINPRLNHPVATGTSTAVAGPSRTQLPPPRPAVPVGGVVPGVLVAQGANTQLGQQSTTRAGIATAATMGCAAPVTPAKRKFDAVIDLTSDGSP</sequence>
<keyword evidence="3" id="KW-1185">Reference proteome</keyword>
<proteinExistence type="predicted"/>
<feature type="region of interest" description="Disordered" evidence="1">
    <location>
        <begin position="1"/>
        <end position="74"/>
    </location>
</feature>
<accession>A0ABR2ZT81</accession>
<dbReference type="PANTHER" id="PTHR33099">
    <property type="entry name" value="FE2OG DIOXYGENASE DOMAIN-CONTAINING PROTEIN"/>
    <property type="match status" value="1"/>
</dbReference>
<dbReference type="Gene3D" id="2.60.120.620">
    <property type="entry name" value="q2cbj1_9rhob like domain"/>
    <property type="match status" value="1"/>
</dbReference>
<evidence type="ECO:0000313" key="2">
    <source>
        <dbReference type="EMBL" id="KAL0064875.1"/>
    </source>
</evidence>
<name>A0ABR2ZT81_9AGAR</name>
<comment type="caution">
    <text evidence="2">The sequence shown here is derived from an EMBL/GenBank/DDBJ whole genome shotgun (WGS) entry which is preliminary data.</text>
</comment>
<protein>
    <recommendedName>
        <fullName evidence="4">Prolyl 4-hydroxylase alpha subunit Fe(2+) 2OG dioxygenase domain-containing protein</fullName>
    </recommendedName>
</protein>
<evidence type="ECO:0008006" key="4">
    <source>
        <dbReference type="Google" id="ProtNLM"/>
    </source>
</evidence>
<reference evidence="2 3" key="1">
    <citation type="submission" date="2024-05" db="EMBL/GenBank/DDBJ databases">
        <title>A draft genome resource for the thread blight pathogen Marasmius tenuissimus strain MS-2.</title>
        <authorList>
            <person name="Yulfo-Soto G.E."/>
            <person name="Baruah I.K."/>
            <person name="Amoako-Attah I."/>
            <person name="Bukari Y."/>
            <person name="Meinhardt L.W."/>
            <person name="Bailey B.A."/>
            <person name="Cohen S.P."/>
        </authorList>
    </citation>
    <scope>NUCLEOTIDE SEQUENCE [LARGE SCALE GENOMIC DNA]</scope>
    <source>
        <strain evidence="2 3">MS-2</strain>
    </source>
</reference>
<feature type="compositionally biased region" description="Polar residues" evidence="1">
    <location>
        <begin position="13"/>
        <end position="27"/>
    </location>
</feature>
<feature type="compositionally biased region" description="Acidic residues" evidence="1">
    <location>
        <begin position="53"/>
        <end position="74"/>
    </location>
</feature>
<gene>
    <name evidence="2" type="ORF">AAF712_008128</name>
</gene>
<dbReference type="PANTHER" id="PTHR33099:SF7">
    <property type="entry name" value="MYND-TYPE DOMAIN-CONTAINING PROTEIN"/>
    <property type="match status" value="1"/>
</dbReference>
<dbReference type="EMBL" id="JBBXMP010000055">
    <property type="protein sequence ID" value="KAL0064875.1"/>
    <property type="molecule type" value="Genomic_DNA"/>
</dbReference>
<evidence type="ECO:0000256" key="1">
    <source>
        <dbReference type="SAM" id="MobiDB-lite"/>
    </source>
</evidence>